<sequence>MTEQTAAPTGAPVAALQGIRVLDLSRVLAGPWAAQTLGDLGAEVIKIERPGSGDDTRTWGPPFLKDKEGNTTTDAAYYFCTNRNKRSVAVDMAKPAGQQLIVELAKQCDVLIENFKFGNLKQYGLDYDSLKVVNPRLIYCSVTGFGQTGPYAPRPGYDFLIQGMDGLMSVTGLPDGEPGGGPMKAGVAITDVLTGLFSSTAILAAIQARNITGRGQHIDMALLDVGVACMINQAMNYLYSGENPQRMGNAHPNTLPYQDFPTSDGYMIVAIGNDGQFARFCKATGKPWSDDPKFKTNAARIVNRTELIAMVRQLTVTKTTKEWVEFLEKAQVPCGPINTLADVFADPHVKARGMQISMTHPVGGEIPLVASPMRFSDTPVQYRTAPPPLGYHTREVLKDTLFLSDAQIDDLTTQGVLG</sequence>
<dbReference type="KEGG" id="cser:CCO03_12195"/>
<dbReference type="RefSeq" id="WP_087281411.1">
    <property type="nucleotide sequence ID" value="NZ_CP021455.1"/>
</dbReference>
<dbReference type="AlphaFoldDB" id="A0A1Y0ENZ2"/>
<gene>
    <name evidence="2" type="ORF">CCO03_12195</name>
</gene>
<accession>A0A1Y0ENZ2</accession>
<dbReference type="InterPro" id="IPR003673">
    <property type="entry name" value="CoA-Trfase_fam_III"/>
</dbReference>
<name>A0A1Y0ENZ2_9BURK</name>
<dbReference type="Proteomes" id="UP000196138">
    <property type="component" value="Chromosome"/>
</dbReference>
<dbReference type="Gene3D" id="3.30.1540.10">
    <property type="entry name" value="formyl-coa transferase, domain 3"/>
    <property type="match status" value="1"/>
</dbReference>
<dbReference type="OrthoDB" id="5294844at2"/>
<dbReference type="Gene3D" id="3.40.50.10540">
    <property type="entry name" value="Crotonobetainyl-coa:carnitine coa-transferase, domain 1"/>
    <property type="match status" value="1"/>
</dbReference>
<evidence type="ECO:0000256" key="1">
    <source>
        <dbReference type="ARBA" id="ARBA00022679"/>
    </source>
</evidence>
<evidence type="ECO:0000313" key="3">
    <source>
        <dbReference type="Proteomes" id="UP000196138"/>
    </source>
</evidence>
<keyword evidence="1 2" id="KW-0808">Transferase</keyword>
<keyword evidence="3" id="KW-1185">Reference proteome</keyword>
<dbReference type="SUPFAM" id="SSF89796">
    <property type="entry name" value="CoA-transferase family III (CaiB/BaiF)"/>
    <property type="match status" value="1"/>
</dbReference>
<dbReference type="GO" id="GO:0008410">
    <property type="term" value="F:CoA-transferase activity"/>
    <property type="evidence" value="ECO:0007669"/>
    <property type="project" value="TreeGrafter"/>
</dbReference>
<dbReference type="InterPro" id="IPR023606">
    <property type="entry name" value="CoA-Trfase_III_dom_1_sf"/>
</dbReference>
<dbReference type="InterPro" id="IPR050483">
    <property type="entry name" value="CoA-transferase_III_domain"/>
</dbReference>
<dbReference type="PANTHER" id="PTHR48207">
    <property type="entry name" value="SUCCINATE--HYDROXYMETHYLGLUTARATE COA-TRANSFERASE"/>
    <property type="match status" value="1"/>
</dbReference>
<evidence type="ECO:0000313" key="2">
    <source>
        <dbReference type="EMBL" id="ARU05343.1"/>
    </source>
</evidence>
<organism evidence="2 3">
    <name type="scientific">Comamonas serinivorans</name>
    <dbReference type="NCBI Taxonomy" id="1082851"/>
    <lineage>
        <taxon>Bacteria</taxon>
        <taxon>Pseudomonadati</taxon>
        <taxon>Pseudomonadota</taxon>
        <taxon>Betaproteobacteria</taxon>
        <taxon>Burkholderiales</taxon>
        <taxon>Comamonadaceae</taxon>
        <taxon>Comamonas</taxon>
    </lineage>
</organism>
<proteinExistence type="predicted"/>
<protein>
    <submittedName>
        <fullName evidence="2">CoA transferase</fullName>
    </submittedName>
</protein>
<reference evidence="2 3" key="1">
    <citation type="submission" date="2017-05" db="EMBL/GenBank/DDBJ databases">
        <authorList>
            <person name="Song R."/>
            <person name="Chenine A.L."/>
            <person name="Ruprecht R.M."/>
        </authorList>
    </citation>
    <scope>NUCLEOTIDE SEQUENCE [LARGE SCALE GENOMIC DNA]</scope>
    <source>
        <strain evidence="2 3">DSM 26136</strain>
    </source>
</reference>
<dbReference type="InterPro" id="IPR044855">
    <property type="entry name" value="CoA-Trfase_III_dom3_sf"/>
</dbReference>
<dbReference type="PANTHER" id="PTHR48207:SF3">
    <property type="entry name" value="SUCCINATE--HYDROXYMETHYLGLUTARATE COA-TRANSFERASE"/>
    <property type="match status" value="1"/>
</dbReference>
<dbReference type="Pfam" id="PF02515">
    <property type="entry name" value="CoA_transf_3"/>
    <property type="match status" value="1"/>
</dbReference>
<dbReference type="EMBL" id="CP021455">
    <property type="protein sequence ID" value="ARU05343.1"/>
    <property type="molecule type" value="Genomic_DNA"/>
</dbReference>